<dbReference type="RefSeq" id="WP_345601080.1">
    <property type="nucleotide sequence ID" value="NZ_BAABLT010000027.1"/>
</dbReference>
<dbReference type="EMBL" id="JBHTIW010000025">
    <property type="protein sequence ID" value="MFD0922806.1"/>
    <property type="molecule type" value="Genomic_DNA"/>
</dbReference>
<evidence type="ECO:0000313" key="2">
    <source>
        <dbReference type="Proteomes" id="UP001597018"/>
    </source>
</evidence>
<protein>
    <submittedName>
        <fullName evidence="1">Uncharacterized protein</fullName>
    </submittedName>
</protein>
<dbReference type="Proteomes" id="UP001597018">
    <property type="component" value="Unassembled WGS sequence"/>
</dbReference>
<gene>
    <name evidence="1" type="ORF">ACFQ16_23920</name>
</gene>
<organism evidence="1 2">
    <name type="scientific">Saccharopolyspora rosea</name>
    <dbReference type="NCBI Taxonomy" id="524884"/>
    <lineage>
        <taxon>Bacteria</taxon>
        <taxon>Bacillati</taxon>
        <taxon>Actinomycetota</taxon>
        <taxon>Actinomycetes</taxon>
        <taxon>Pseudonocardiales</taxon>
        <taxon>Pseudonocardiaceae</taxon>
        <taxon>Saccharopolyspora</taxon>
    </lineage>
</organism>
<evidence type="ECO:0000313" key="1">
    <source>
        <dbReference type="EMBL" id="MFD0922806.1"/>
    </source>
</evidence>
<proteinExistence type="predicted"/>
<reference evidence="2" key="1">
    <citation type="journal article" date="2019" name="Int. J. Syst. Evol. Microbiol.">
        <title>The Global Catalogue of Microorganisms (GCM) 10K type strain sequencing project: providing services to taxonomists for standard genome sequencing and annotation.</title>
        <authorList>
            <consortium name="The Broad Institute Genomics Platform"/>
            <consortium name="The Broad Institute Genome Sequencing Center for Infectious Disease"/>
            <person name="Wu L."/>
            <person name="Ma J."/>
        </authorList>
    </citation>
    <scope>NUCLEOTIDE SEQUENCE [LARGE SCALE GENOMIC DNA]</scope>
    <source>
        <strain evidence="2">CCUG 56401</strain>
    </source>
</reference>
<name>A0ABW3FW85_9PSEU</name>
<sequence>MSSEPSALEDGQVENFSFGDILDGLKTVANKLRLPGQPEIRYAPDELELPSGVEASEHWDKLAAAVSEAQTHAQALLADWDQQQHVAKAIAEANGQEGPQGSLKNPIDL</sequence>
<accession>A0ABW3FW85</accession>
<comment type="caution">
    <text evidence="1">The sequence shown here is derived from an EMBL/GenBank/DDBJ whole genome shotgun (WGS) entry which is preliminary data.</text>
</comment>
<keyword evidence="2" id="KW-1185">Reference proteome</keyword>